<dbReference type="AlphaFoldDB" id="A0A1J9R477"/>
<feature type="signal peptide" evidence="1">
    <location>
        <begin position="1"/>
        <end position="27"/>
    </location>
</feature>
<proteinExistence type="predicted"/>
<keyword evidence="3" id="KW-1185">Reference proteome</keyword>
<keyword evidence="1" id="KW-0732">Signal</keyword>
<protein>
    <submittedName>
        <fullName evidence="2">L-arabinitol 4-dehydrogenase</fullName>
    </submittedName>
</protein>
<feature type="chain" id="PRO_5012905022" evidence="1">
    <location>
        <begin position="28"/>
        <end position="87"/>
    </location>
</feature>
<dbReference type="Proteomes" id="UP000242791">
    <property type="component" value="Unassembled WGS sequence"/>
</dbReference>
<dbReference type="STRING" id="1658174.A0A1J9R477"/>
<organism evidence="2 3">
    <name type="scientific">Blastomyces percursus</name>
    <dbReference type="NCBI Taxonomy" id="1658174"/>
    <lineage>
        <taxon>Eukaryota</taxon>
        <taxon>Fungi</taxon>
        <taxon>Dikarya</taxon>
        <taxon>Ascomycota</taxon>
        <taxon>Pezizomycotina</taxon>
        <taxon>Eurotiomycetes</taxon>
        <taxon>Eurotiomycetidae</taxon>
        <taxon>Onygenales</taxon>
        <taxon>Ajellomycetaceae</taxon>
        <taxon>Blastomyces</taxon>
    </lineage>
</organism>
<comment type="caution">
    <text evidence="2">The sequence shown here is derived from an EMBL/GenBank/DDBJ whole genome shotgun (WGS) entry which is preliminary data.</text>
</comment>
<dbReference type="InterPro" id="IPR036291">
    <property type="entry name" value="NAD(P)-bd_dom_sf"/>
</dbReference>
<name>A0A1J9R477_9EURO</name>
<dbReference type="Gene3D" id="3.40.50.720">
    <property type="entry name" value="NAD(P)-binding Rossmann-like Domain"/>
    <property type="match status" value="1"/>
</dbReference>
<evidence type="ECO:0000313" key="2">
    <source>
        <dbReference type="EMBL" id="OJD22812.1"/>
    </source>
</evidence>
<dbReference type="EMBL" id="LGTZ01000953">
    <property type="protein sequence ID" value="OJD22812.1"/>
    <property type="molecule type" value="Genomic_DNA"/>
</dbReference>
<dbReference type="OrthoDB" id="4179229at2759"/>
<sequence>MSEYHPQAAGAGTIGLVTLLCVREAGATPIAITDINEGRLRFAKNLVPNVRTYRVRLGDSPETTAVGIIKAMNDGLHMELMRYGRRC</sequence>
<dbReference type="VEuPathDB" id="FungiDB:ACJ73_05841"/>
<evidence type="ECO:0000313" key="3">
    <source>
        <dbReference type="Proteomes" id="UP000242791"/>
    </source>
</evidence>
<evidence type="ECO:0000256" key="1">
    <source>
        <dbReference type="SAM" id="SignalP"/>
    </source>
</evidence>
<reference evidence="2 3" key="1">
    <citation type="submission" date="2015-08" db="EMBL/GenBank/DDBJ databases">
        <title>Emmonsia species relationships and genome sequence.</title>
        <authorList>
            <person name="Cuomo C.A."/>
            <person name="Schwartz I.S."/>
            <person name="Kenyon C."/>
            <person name="De Hoog G.S."/>
            <person name="Govender N.P."/>
            <person name="Botha A."/>
            <person name="Moreno L."/>
            <person name="De Vries M."/>
            <person name="Munoz J.F."/>
            <person name="Stielow J.B."/>
        </authorList>
    </citation>
    <scope>NUCLEOTIDE SEQUENCE [LARGE SCALE GENOMIC DNA]</scope>
    <source>
        <strain evidence="2 3">EI222</strain>
    </source>
</reference>
<gene>
    <name evidence="2" type="ORF">ACJ73_05841</name>
</gene>
<dbReference type="SUPFAM" id="SSF51735">
    <property type="entry name" value="NAD(P)-binding Rossmann-fold domains"/>
    <property type="match status" value="1"/>
</dbReference>
<accession>A0A1J9R477</accession>